<dbReference type="RefSeq" id="WP_011848919.1">
    <property type="nucleotide sequence ID" value="NC_009073.1"/>
</dbReference>
<gene>
    <name evidence="2" type="ordered locus">Pcal_0225</name>
</gene>
<sequence>MFLVLVKSDSRELVKRLGRMVDGLELLEGVFLVWAPRDKVAKAVDAVKRNVIRRWEEEGRGPMFEVAVVELGEAQYKEVRPLAKAVVEKMAEALLEEMERLHEKMRSGDRKVLGWYRDVAARYQRLVDISLALDIEPSIMGRLRDKWKEVSLEAGRLR</sequence>
<dbReference type="STRING" id="410359.Pcal_0225"/>
<feature type="coiled-coil region" evidence="1">
    <location>
        <begin position="84"/>
        <end position="111"/>
    </location>
</feature>
<evidence type="ECO:0000256" key="1">
    <source>
        <dbReference type="SAM" id="Coils"/>
    </source>
</evidence>
<keyword evidence="3" id="KW-1185">Reference proteome</keyword>
<dbReference type="GeneID" id="4908475"/>
<reference evidence="2" key="1">
    <citation type="submission" date="2007-02" db="EMBL/GenBank/DDBJ databases">
        <title>Complete sequence of Pyrobaculum calidifontis JCM 11548.</title>
        <authorList>
            <consortium name="US DOE Joint Genome Institute"/>
            <person name="Copeland A."/>
            <person name="Lucas S."/>
            <person name="Lapidus A."/>
            <person name="Barry K."/>
            <person name="Glavina del Rio T."/>
            <person name="Dalin E."/>
            <person name="Tice H."/>
            <person name="Pitluck S."/>
            <person name="Chain P."/>
            <person name="Malfatti S."/>
            <person name="Shin M."/>
            <person name="Vergez L."/>
            <person name="Schmutz J."/>
            <person name="Larimer F."/>
            <person name="Land M."/>
            <person name="Hauser L."/>
            <person name="Kyrpides N."/>
            <person name="Mikhailova N."/>
            <person name="Cozen A.E."/>
            <person name="Fitz-Gibbon S.T."/>
            <person name="House C.H."/>
            <person name="Saltikov C."/>
            <person name="Lowe T.M."/>
            <person name="Richardson P."/>
        </authorList>
    </citation>
    <scope>NUCLEOTIDE SEQUENCE [LARGE SCALE GENOMIC DNA]</scope>
    <source>
        <strain evidence="2">JCM 11548</strain>
    </source>
</reference>
<name>A3MSP5_PYRCJ</name>
<dbReference type="eggNOG" id="arCOG05427">
    <property type="taxonomic scope" value="Archaea"/>
</dbReference>
<dbReference type="AlphaFoldDB" id="A3MSP5"/>
<keyword evidence="1" id="KW-0175">Coiled coil</keyword>
<evidence type="ECO:0000313" key="3">
    <source>
        <dbReference type="Proteomes" id="UP000001431"/>
    </source>
</evidence>
<evidence type="ECO:0000313" key="2">
    <source>
        <dbReference type="EMBL" id="ABO07662.1"/>
    </source>
</evidence>
<protein>
    <submittedName>
        <fullName evidence="2">Uncharacterized protein</fullName>
    </submittedName>
</protein>
<dbReference type="HOGENOM" id="CLU_1640032_0_0_2"/>
<dbReference type="KEGG" id="pcl:Pcal_0225"/>
<accession>A3MSP5</accession>
<dbReference type="Proteomes" id="UP000001431">
    <property type="component" value="Chromosome"/>
</dbReference>
<proteinExistence type="predicted"/>
<dbReference type="EMBL" id="CP000561">
    <property type="protein sequence ID" value="ABO07662.1"/>
    <property type="molecule type" value="Genomic_DNA"/>
</dbReference>
<dbReference type="OrthoDB" id="28567at2157"/>
<organism evidence="2 3">
    <name type="scientific">Pyrobaculum calidifontis (strain DSM 21063 / JCM 11548 / VA1)</name>
    <dbReference type="NCBI Taxonomy" id="410359"/>
    <lineage>
        <taxon>Archaea</taxon>
        <taxon>Thermoproteota</taxon>
        <taxon>Thermoprotei</taxon>
        <taxon>Thermoproteales</taxon>
        <taxon>Thermoproteaceae</taxon>
        <taxon>Pyrobaculum</taxon>
    </lineage>
</organism>